<proteinExistence type="predicted"/>
<sequence length="206" mass="23016">MADGNNDARAVVHRAVRNGREYIEYADGSSWTRKLDRATGQPVSDWVTVEKPPPADDNDGGTSEKTASIKRCLSVVAEHQAEGEPKHWYLFAHRPNDMGTGPGQVWQVTGDAEFMRYDHSAADVDRMSSPSYAWHQVVSRALADERFARVDEIARAERPPSAPSRAAVTEHCQGWTIRVLRRLVGEGIVDESVVRMLEGYMDPIRN</sequence>
<organism evidence="2 3">
    <name type="scientific">Thermothielavioides terrestris</name>
    <dbReference type="NCBI Taxonomy" id="2587410"/>
    <lineage>
        <taxon>Eukaryota</taxon>
        <taxon>Fungi</taxon>
        <taxon>Dikarya</taxon>
        <taxon>Ascomycota</taxon>
        <taxon>Pezizomycotina</taxon>
        <taxon>Sordariomycetes</taxon>
        <taxon>Sordariomycetidae</taxon>
        <taxon>Sordariales</taxon>
        <taxon>Chaetomiaceae</taxon>
        <taxon>Thermothielavioides</taxon>
    </lineage>
</organism>
<dbReference type="Pfam" id="PF20174">
    <property type="entry name" value="DUF6540"/>
    <property type="match status" value="1"/>
</dbReference>
<dbReference type="Proteomes" id="UP000289323">
    <property type="component" value="Unassembled WGS sequence"/>
</dbReference>
<evidence type="ECO:0000256" key="1">
    <source>
        <dbReference type="SAM" id="MobiDB-lite"/>
    </source>
</evidence>
<accession>A0A446BC95</accession>
<feature type="region of interest" description="Disordered" evidence="1">
    <location>
        <begin position="41"/>
        <end position="65"/>
    </location>
</feature>
<reference evidence="2 3" key="1">
    <citation type="submission" date="2018-04" db="EMBL/GenBank/DDBJ databases">
        <authorList>
            <person name="Huttner S."/>
            <person name="Dainat J."/>
        </authorList>
    </citation>
    <scope>NUCLEOTIDE SEQUENCE [LARGE SCALE GENOMIC DNA]</scope>
</reference>
<dbReference type="InterPro" id="IPR046670">
    <property type="entry name" value="DUF6540"/>
</dbReference>
<protein>
    <submittedName>
        <fullName evidence="2">71b228eb-d2a3-47b1-b92a-46a14744532c</fullName>
    </submittedName>
</protein>
<gene>
    <name evidence="2" type="ORF">TT172_LOCUS2538</name>
</gene>
<evidence type="ECO:0000313" key="2">
    <source>
        <dbReference type="EMBL" id="SPQ20119.1"/>
    </source>
</evidence>
<dbReference type="EMBL" id="OUUZ01000003">
    <property type="protein sequence ID" value="SPQ20119.1"/>
    <property type="molecule type" value="Genomic_DNA"/>
</dbReference>
<name>A0A446BC95_9PEZI</name>
<evidence type="ECO:0000313" key="3">
    <source>
        <dbReference type="Proteomes" id="UP000289323"/>
    </source>
</evidence>
<dbReference type="AlphaFoldDB" id="A0A446BC95"/>